<dbReference type="EMBL" id="KN833122">
    <property type="protein sequence ID" value="KIM72555.1"/>
    <property type="molecule type" value="Genomic_DNA"/>
</dbReference>
<name>A0A0C3EIV1_PILCF</name>
<dbReference type="HOGENOM" id="CLU_1171019_0_0_1"/>
<reference evidence="1 2" key="1">
    <citation type="submission" date="2014-04" db="EMBL/GenBank/DDBJ databases">
        <authorList>
            <consortium name="DOE Joint Genome Institute"/>
            <person name="Kuo A."/>
            <person name="Tarkka M."/>
            <person name="Buscot F."/>
            <person name="Kohler A."/>
            <person name="Nagy L.G."/>
            <person name="Floudas D."/>
            <person name="Copeland A."/>
            <person name="Barry K.W."/>
            <person name="Cichocki N."/>
            <person name="Veneault-Fourrey C."/>
            <person name="LaButti K."/>
            <person name="Lindquist E.A."/>
            <person name="Lipzen A."/>
            <person name="Lundell T."/>
            <person name="Morin E."/>
            <person name="Murat C."/>
            <person name="Sun H."/>
            <person name="Tunlid A."/>
            <person name="Henrissat B."/>
            <person name="Grigoriev I.V."/>
            <person name="Hibbett D.S."/>
            <person name="Martin F."/>
            <person name="Nordberg H.P."/>
            <person name="Cantor M.N."/>
            <person name="Hua S.X."/>
        </authorList>
    </citation>
    <scope>NUCLEOTIDE SEQUENCE [LARGE SCALE GENOMIC DNA]</scope>
    <source>
        <strain evidence="1 2">F 1598</strain>
    </source>
</reference>
<protein>
    <submittedName>
        <fullName evidence="1">Uncharacterized protein</fullName>
    </submittedName>
</protein>
<evidence type="ECO:0000313" key="2">
    <source>
        <dbReference type="Proteomes" id="UP000054166"/>
    </source>
</evidence>
<dbReference type="Proteomes" id="UP000054166">
    <property type="component" value="Unassembled WGS sequence"/>
</dbReference>
<evidence type="ECO:0000313" key="1">
    <source>
        <dbReference type="EMBL" id="KIM72555.1"/>
    </source>
</evidence>
<organism evidence="1 2">
    <name type="scientific">Piloderma croceum (strain F 1598)</name>
    <dbReference type="NCBI Taxonomy" id="765440"/>
    <lineage>
        <taxon>Eukaryota</taxon>
        <taxon>Fungi</taxon>
        <taxon>Dikarya</taxon>
        <taxon>Basidiomycota</taxon>
        <taxon>Agaricomycotina</taxon>
        <taxon>Agaricomycetes</taxon>
        <taxon>Agaricomycetidae</taxon>
        <taxon>Atheliales</taxon>
        <taxon>Atheliaceae</taxon>
        <taxon>Piloderma</taxon>
    </lineage>
</organism>
<gene>
    <name evidence="1" type="ORF">PILCRDRAFT_93420</name>
</gene>
<keyword evidence="2" id="KW-1185">Reference proteome</keyword>
<dbReference type="InParanoid" id="A0A0C3EIV1"/>
<accession>A0A0C3EIV1</accession>
<proteinExistence type="predicted"/>
<reference evidence="2" key="2">
    <citation type="submission" date="2015-01" db="EMBL/GenBank/DDBJ databases">
        <title>Evolutionary Origins and Diversification of the Mycorrhizal Mutualists.</title>
        <authorList>
            <consortium name="DOE Joint Genome Institute"/>
            <consortium name="Mycorrhizal Genomics Consortium"/>
            <person name="Kohler A."/>
            <person name="Kuo A."/>
            <person name="Nagy L.G."/>
            <person name="Floudas D."/>
            <person name="Copeland A."/>
            <person name="Barry K.W."/>
            <person name="Cichocki N."/>
            <person name="Veneault-Fourrey C."/>
            <person name="LaButti K."/>
            <person name="Lindquist E.A."/>
            <person name="Lipzen A."/>
            <person name="Lundell T."/>
            <person name="Morin E."/>
            <person name="Murat C."/>
            <person name="Riley R."/>
            <person name="Ohm R."/>
            <person name="Sun H."/>
            <person name="Tunlid A."/>
            <person name="Henrissat B."/>
            <person name="Grigoriev I.V."/>
            <person name="Hibbett D.S."/>
            <person name="Martin F."/>
        </authorList>
    </citation>
    <scope>NUCLEOTIDE SEQUENCE [LARGE SCALE GENOMIC DNA]</scope>
    <source>
        <strain evidence="2">F 1598</strain>
    </source>
</reference>
<sequence>MYSSKGLLPRYYMPGPRPAETVQPSEGHKGVKIGTLLGEDFLNDLPVGIQVVLQNCGNGSNTVMLSYILGQQRQVAEEGVSPQHSEGADRHSHPYHTRFFALHRYGLVKGQKVVARNVSILHLIVPREQVDVVGSEYPGIWVNRSSLFALFTSTFSSFLTWSHLAMTACGGQRSVIGMVVSQSAFNSIEDEMDVNEVTMLHVNKVAKLMMAIGLGPAVTQWCDWCADFWEQHSSHLQ</sequence>
<dbReference type="AlphaFoldDB" id="A0A0C3EIV1"/>